<dbReference type="PANTHER" id="PTHR44196:SF2">
    <property type="entry name" value="SHORT-CHAIN DEHYDROGENASE-RELATED"/>
    <property type="match status" value="1"/>
</dbReference>
<keyword evidence="2" id="KW-0560">Oxidoreductase</keyword>
<keyword evidence="5" id="KW-1185">Reference proteome</keyword>
<sequence length="267" mass="28309">MASTSAHPEAHFTPEPAYTALITGGTSGLGAEFAQQLAARGHGLVLVARDRRRLADVAAGLRARYAVPVETLAADLLAPEGVAEVAGRLGDTANPVNMLVNNAGHGLAGNFADNGLQEELDLLRIHAEVPLALAHAALQAMAQTGGGRIVNVASVAAFTPNGTYSAAKALLVNFSRWANVFYRDRQISVTALCPGLVHSEFHDRMGLDKRSIPSWMWLTADHVVREGLTDANAGKPVSIPSARYKAMALVARLAPDTVVERLVRRSR</sequence>
<dbReference type="PRINTS" id="PR00080">
    <property type="entry name" value="SDRFAMILY"/>
</dbReference>
<protein>
    <submittedName>
        <fullName evidence="4">Dehydrogenase</fullName>
    </submittedName>
</protein>
<evidence type="ECO:0000256" key="1">
    <source>
        <dbReference type="ARBA" id="ARBA00006484"/>
    </source>
</evidence>
<dbReference type="Gene3D" id="3.40.50.720">
    <property type="entry name" value="NAD(P)-binding Rossmann-like Domain"/>
    <property type="match status" value="1"/>
</dbReference>
<evidence type="ECO:0000313" key="5">
    <source>
        <dbReference type="Proteomes" id="UP000325307"/>
    </source>
</evidence>
<gene>
    <name evidence="4" type="ORF">NCCP1664_27570</name>
</gene>
<dbReference type="Proteomes" id="UP000325307">
    <property type="component" value="Unassembled WGS sequence"/>
</dbReference>
<comment type="similarity">
    <text evidence="1 3">Belongs to the short-chain dehydrogenases/reductases (SDR) family.</text>
</comment>
<dbReference type="GO" id="GO:0016020">
    <property type="term" value="C:membrane"/>
    <property type="evidence" value="ECO:0007669"/>
    <property type="project" value="TreeGrafter"/>
</dbReference>
<evidence type="ECO:0000256" key="2">
    <source>
        <dbReference type="ARBA" id="ARBA00023002"/>
    </source>
</evidence>
<dbReference type="SUPFAM" id="SSF51735">
    <property type="entry name" value="NAD(P)-binding Rossmann-fold domains"/>
    <property type="match status" value="1"/>
</dbReference>
<dbReference type="CDD" id="cd05233">
    <property type="entry name" value="SDR_c"/>
    <property type="match status" value="1"/>
</dbReference>
<dbReference type="GO" id="GO:0016491">
    <property type="term" value="F:oxidoreductase activity"/>
    <property type="evidence" value="ECO:0007669"/>
    <property type="project" value="UniProtKB-KW"/>
</dbReference>
<reference evidence="4 5" key="1">
    <citation type="submission" date="2019-09" db="EMBL/GenBank/DDBJ databases">
        <title>Arthrobacter zafarii sp. nov., a moderately thermotolerant and halotolerant actinobacterium isolated from Cholistan desert soil of Pakistan.</title>
        <authorList>
            <person name="Amin A."/>
            <person name="Ahmed I."/>
            <person name="Khalid N."/>
            <person name="Schumann P."/>
            <person name="Busse H.J."/>
            <person name="Khan I.U."/>
            <person name="Li S."/>
            <person name="Li W.J."/>
        </authorList>
    </citation>
    <scope>NUCLEOTIDE SEQUENCE [LARGE SCALE GENOMIC DNA]</scope>
    <source>
        <strain evidence="4 5">NCCP-1664</strain>
    </source>
</reference>
<evidence type="ECO:0000256" key="3">
    <source>
        <dbReference type="RuleBase" id="RU000363"/>
    </source>
</evidence>
<dbReference type="RefSeq" id="WP_149957850.1">
    <property type="nucleotide sequence ID" value="NZ_BKDJ01000019.1"/>
</dbReference>
<name>A0A5A7NV46_9MICC</name>
<comment type="caution">
    <text evidence="4">The sequence shown here is derived from an EMBL/GenBank/DDBJ whole genome shotgun (WGS) entry which is preliminary data.</text>
</comment>
<dbReference type="AlphaFoldDB" id="A0A5A7NV46"/>
<proteinExistence type="inferred from homology"/>
<dbReference type="InterPro" id="IPR036291">
    <property type="entry name" value="NAD(P)-bd_dom_sf"/>
</dbReference>
<dbReference type="EMBL" id="BKDJ01000019">
    <property type="protein sequence ID" value="GER24262.1"/>
    <property type="molecule type" value="Genomic_DNA"/>
</dbReference>
<dbReference type="PIRSF" id="PIRSF000126">
    <property type="entry name" value="11-beta-HSD1"/>
    <property type="match status" value="1"/>
</dbReference>
<organism evidence="4 5">
    <name type="scientific">Zafaria cholistanensis</name>
    <dbReference type="NCBI Taxonomy" id="1682741"/>
    <lineage>
        <taxon>Bacteria</taxon>
        <taxon>Bacillati</taxon>
        <taxon>Actinomycetota</taxon>
        <taxon>Actinomycetes</taxon>
        <taxon>Micrococcales</taxon>
        <taxon>Micrococcaceae</taxon>
        <taxon>Zafaria</taxon>
    </lineage>
</organism>
<accession>A0A5A7NV46</accession>
<dbReference type="Pfam" id="PF00106">
    <property type="entry name" value="adh_short"/>
    <property type="match status" value="1"/>
</dbReference>
<dbReference type="OrthoDB" id="9797538at2"/>
<evidence type="ECO:0000313" key="4">
    <source>
        <dbReference type="EMBL" id="GER24262.1"/>
    </source>
</evidence>
<dbReference type="InterPro" id="IPR002347">
    <property type="entry name" value="SDR_fam"/>
</dbReference>
<dbReference type="PANTHER" id="PTHR44196">
    <property type="entry name" value="DEHYDROGENASE/REDUCTASE SDR FAMILY MEMBER 7B"/>
    <property type="match status" value="1"/>
</dbReference>
<dbReference type="PRINTS" id="PR00081">
    <property type="entry name" value="GDHRDH"/>
</dbReference>